<accession>A0A255YPQ0</accession>
<dbReference type="RefSeq" id="WP_094473054.1">
    <property type="nucleotide sequence ID" value="NZ_NOXT01000090.1"/>
</dbReference>
<name>A0A255YPQ0_9SPHN</name>
<dbReference type="SUPFAM" id="SSF160544">
    <property type="entry name" value="EscU C-terminal domain-like"/>
    <property type="match status" value="1"/>
</dbReference>
<keyword evidence="3" id="KW-1133">Transmembrane helix</keyword>
<dbReference type="EMBL" id="NOXT01000090">
    <property type="protein sequence ID" value="OYQ31173.1"/>
    <property type="molecule type" value="Genomic_DNA"/>
</dbReference>
<feature type="transmembrane region" description="Helical" evidence="3">
    <location>
        <begin position="172"/>
        <end position="197"/>
    </location>
</feature>
<dbReference type="Gene3D" id="3.40.1690.10">
    <property type="entry name" value="secretion proteins EscU"/>
    <property type="match status" value="1"/>
</dbReference>
<dbReference type="PANTHER" id="PTHR30531:SF12">
    <property type="entry name" value="FLAGELLAR BIOSYNTHETIC PROTEIN FLHB"/>
    <property type="match status" value="1"/>
</dbReference>
<comment type="caution">
    <text evidence="4">The sequence shown here is derived from an EMBL/GenBank/DDBJ whole genome shotgun (WGS) entry which is preliminary data.</text>
</comment>
<evidence type="ECO:0000313" key="5">
    <source>
        <dbReference type="Proteomes" id="UP000216991"/>
    </source>
</evidence>
<keyword evidence="3" id="KW-0472">Membrane</keyword>
<dbReference type="GO" id="GO:0009306">
    <property type="term" value="P:protein secretion"/>
    <property type="evidence" value="ECO:0007669"/>
    <property type="project" value="InterPro"/>
</dbReference>
<keyword evidence="5" id="KW-1185">Reference proteome</keyword>
<gene>
    <name evidence="4" type="ORF">CHU93_05045</name>
</gene>
<reference evidence="4 5" key="1">
    <citation type="submission" date="2017-07" db="EMBL/GenBank/DDBJ databases">
        <title>Sandarakinorhabdus cyanobacteriorum sp. nov., a novel bacterium isolated from cyanobacterial aggregates in a eutrophic lake.</title>
        <authorList>
            <person name="Cai H."/>
        </authorList>
    </citation>
    <scope>NUCLEOTIDE SEQUENCE [LARGE SCALE GENOMIC DNA]</scope>
    <source>
        <strain evidence="4 5">TH057</strain>
    </source>
</reference>
<comment type="similarity">
    <text evidence="1">Belongs to the type III secretion exporter family.</text>
</comment>
<evidence type="ECO:0000256" key="3">
    <source>
        <dbReference type="SAM" id="Phobius"/>
    </source>
</evidence>
<proteinExistence type="inferred from homology"/>
<protein>
    <recommendedName>
        <fullName evidence="6">Flagellar biosynthesis protein FlhB</fullName>
    </recommendedName>
</protein>
<organism evidence="4 5">
    <name type="scientific">Sandarakinorhabdus cyanobacteriorum</name>
    <dbReference type="NCBI Taxonomy" id="1981098"/>
    <lineage>
        <taxon>Bacteria</taxon>
        <taxon>Pseudomonadati</taxon>
        <taxon>Pseudomonadota</taxon>
        <taxon>Alphaproteobacteria</taxon>
        <taxon>Sphingomonadales</taxon>
        <taxon>Sphingosinicellaceae</taxon>
        <taxon>Sandarakinorhabdus</taxon>
    </lineage>
</organism>
<dbReference type="Pfam" id="PF01312">
    <property type="entry name" value="Bac_export_2"/>
    <property type="match status" value="1"/>
</dbReference>
<evidence type="ECO:0008006" key="6">
    <source>
        <dbReference type="Google" id="ProtNLM"/>
    </source>
</evidence>
<feature type="transmembrane region" description="Helical" evidence="3">
    <location>
        <begin position="35"/>
        <end position="58"/>
    </location>
</feature>
<dbReference type="PANTHER" id="PTHR30531">
    <property type="entry name" value="FLAGELLAR BIOSYNTHETIC PROTEIN FLHB"/>
    <property type="match status" value="1"/>
</dbReference>
<dbReference type="Proteomes" id="UP000216991">
    <property type="component" value="Unassembled WGS sequence"/>
</dbReference>
<evidence type="ECO:0000256" key="2">
    <source>
        <dbReference type="SAM" id="MobiDB-lite"/>
    </source>
</evidence>
<keyword evidence="3" id="KW-0812">Transmembrane</keyword>
<dbReference type="OrthoDB" id="9807950at2"/>
<feature type="region of interest" description="Disordered" evidence="2">
    <location>
        <begin position="1"/>
        <end position="20"/>
    </location>
</feature>
<feature type="compositionally biased region" description="Basic and acidic residues" evidence="2">
    <location>
        <begin position="1"/>
        <end position="19"/>
    </location>
</feature>
<sequence>MAGDKTEKPTPRRREKALEDGNVLAPRELASAGSLALAAGFLALAGPALWQGLAGFLADALARAGTPDAVALVRRAPLLWPLLLLAAVTVTAFGLQLAVTRHVSTRLAAPKFSRLSPLNGLKRLFGWQGLAGAGSALLKIGGMAALAWAVLLPLLPGLAGLEDQGLAGIGAALLRLAGAAALLMLAVAALDFGFTWWRREQQLMMTREEVKRESRENDGAPELKAALRRAQMQAAQGRMKKGLAQASVVVVNPTHFAVALRYRPETDSAPVVVEKGRLDMAVALIAAARDLGVPVIRTPRLARALFWSARRGAQVQPELFQAVATILAFVMRFYDPEAEAVPDVFVPAALDFDEAGQPRKPGSPAPL</sequence>
<feature type="transmembrane region" description="Helical" evidence="3">
    <location>
        <begin position="78"/>
        <end position="103"/>
    </location>
</feature>
<dbReference type="GO" id="GO:0005886">
    <property type="term" value="C:plasma membrane"/>
    <property type="evidence" value="ECO:0007669"/>
    <property type="project" value="TreeGrafter"/>
</dbReference>
<evidence type="ECO:0000313" key="4">
    <source>
        <dbReference type="EMBL" id="OYQ31173.1"/>
    </source>
</evidence>
<dbReference type="PRINTS" id="PR00950">
    <property type="entry name" value="TYPE3IMSPROT"/>
</dbReference>
<feature type="transmembrane region" description="Helical" evidence="3">
    <location>
        <begin position="124"/>
        <end position="152"/>
    </location>
</feature>
<evidence type="ECO:0000256" key="1">
    <source>
        <dbReference type="ARBA" id="ARBA00010690"/>
    </source>
</evidence>
<dbReference type="InterPro" id="IPR006135">
    <property type="entry name" value="T3SS_substrate_exporter"/>
</dbReference>
<dbReference type="InterPro" id="IPR029025">
    <property type="entry name" value="T3SS_substrate_exporter_C"/>
</dbReference>
<dbReference type="AlphaFoldDB" id="A0A255YPQ0"/>